<feature type="domain" description="Putative metallopeptidase" evidence="2">
    <location>
        <begin position="16"/>
        <end position="265"/>
    </location>
</feature>
<dbReference type="PANTHER" id="PTHR38730:SF1">
    <property type="entry name" value="SLL7028 PROTEIN"/>
    <property type="match status" value="1"/>
</dbReference>
<feature type="domain" description="VWA-like" evidence="1">
    <location>
        <begin position="280"/>
        <end position="383"/>
    </location>
</feature>
<keyword evidence="4" id="KW-1185">Reference proteome</keyword>
<dbReference type="AlphaFoldDB" id="F4L1B2"/>
<dbReference type="Pfam" id="PF09967">
    <property type="entry name" value="DUF2201"/>
    <property type="match status" value="1"/>
</dbReference>
<reference key="2">
    <citation type="submission" date="2011-04" db="EMBL/GenBank/DDBJ databases">
        <title>Complete sequence of chromosome of Haliscomenobacter hydrossis DSM 1100.</title>
        <authorList>
            <consortium name="US DOE Joint Genome Institute (JGI-PGF)"/>
            <person name="Lucas S."/>
            <person name="Han J."/>
            <person name="Lapidus A."/>
            <person name="Bruce D."/>
            <person name="Goodwin L."/>
            <person name="Pitluck S."/>
            <person name="Peters L."/>
            <person name="Kyrpides N."/>
            <person name="Mavromatis K."/>
            <person name="Ivanova N."/>
            <person name="Ovchinnikova G."/>
            <person name="Pagani I."/>
            <person name="Daligault H."/>
            <person name="Detter J.C."/>
            <person name="Han C."/>
            <person name="Land M."/>
            <person name="Hauser L."/>
            <person name="Markowitz V."/>
            <person name="Cheng J.-F."/>
            <person name="Hugenholtz P."/>
            <person name="Woyke T."/>
            <person name="Wu D."/>
            <person name="Verbarg S."/>
            <person name="Frueling A."/>
            <person name="Brambilla E."/>
            <person name="Klenk H.-P."/>
            <person name="Eisen J.A."/>
        </authorList>
    </citation>
    <scope>NUCLEOTIDE SEQUENCE</scope>
    <source>
        <strain>DSM 1100</strain>
    </source>
</reference>
<dbReference type="Pfam" id="PF13203">
    <property type="entry name" value="DUF2201_N"/>
    <property type="match status" value="1"/>
</dbReference>
<evidence type="ECO:0008006" key="5">
    <source>
        <dbReference type="Google" id="ProtNLM"/>
    </source>
</evidence>
<gene>
    <name evidence="3" type="ordered locus">Halhy_5016</name>
</gene>
<protein>
    <recommendedName>
        <fullName evidence="5">Metallopeptidase domain-containing protein</fullName>
    </recommendedName>
</protein>
<evidence type="ECO:0000259" key="1">
    <source>
        <dbReference type="Pfam" id="PF09967"/>
    </source>
</evidence>
<dbReference type="RefSeq" id="WP_013767379.1">
    <property type="nucleotide sequence ID" value="NC_015510.1"/>
</dbReference>
<dbReference type="OrthoDB" id="9809382at2"/>
<proteinExistence type="predicted"/>
<dbReference type="eggNOG" id="COG3864">
    <property type="taxonomic scope" value="Bacteria"/>
</dbReference>
<dbReference type="EMBL" id="CP002691">
    <property type="protein sequence ID" value="AEE52844.1"/>
    <property type="molecule type" value="Genomic_DNA"/>
</dbReference>
<accession>F4L1B2</accession>
<dbReference type="InterPro" id="IPR018698">
    <property type="entry name" value="VWA-like_dom"/>
</dbReference>
<evidence type="ECO:0000259" key="2">
    <source>
        <dbReference type="Pfam" id="PF13203"/>
    </source>
</evidence>
<dbReference type="KEGG" id="hhy:Halhy_5016"/>
<dbReference type="Proteomes" id="UP000008461">
    <property type="component" value="Chromosome"/>
</dbReference>
<evidence type="ECO:0000313" key="4">
    <source>
        <dbReference type="Proteomes" id="UP000008461"/>
    </source>
</evidence>
<dbReference type="HOGENOM" id="CLU_653623_0_0_10"/>
<name>F4L1B2_HALH1</name>
<sequence>MQSPHLLDQVSQTTIQLILHEPFYGHFLTGLVKEQNSEIATISLGVNVNKTVKLAINPDFWENTLHEPAQRHGALKHEVLHLVFRHPWQGKQFANRLLFHLAADLVVNQYLAPAQLSSDAITLERFPELELPPFRSIDTYYDTLNDALNKTLRQGLIISPALSQVMQAGSGALAGHELWHKDADWLSAAEKKLLDSHLDDLLRTTVQRVGSKGMASLPRMLQTQLQLQSTSAEPSLDWRRYLRLFFGAGQRTYLKNTIRKPSRRYGVNPGLRIRNKHKLLVILDTSDSIGDNEVQAFFNEIQHIWQQGAEIMVLECDTQINNTYIYRGNAPLEVSGRGGTNFDAALEYANQKSAADAVVYFTDGLGPRPTVLCRKPLLWMISERGVAENTTEWMSLPGRKVKIKVESSQIFEKPNSG</sequence>
<dbReference type="PANTHER" id="PTHR38730">
    <property type="entry name" value="SLL7028 PROTEIN"/>
    <property type="match status" value="1"/>
</dbReference>
<evidence type="ECO:0000313" key="3">
    <source>
        <dbReference type="EMBL" id="AEE52844.1"/>
    </source>
</evidence>
<reference evidence="3 4" key="1">
    <citation type="journal article" date="2011" name="Stand. Genomic Sci.">
        <title>Complete genome sequence of Haliscomenobacter hydrossis type strain (O).</title>
        <authorList>
            <consortium name="US DOE Joint Genome Institute (JGI-PGF)"/>
            <person name="Daligault H."/>
            <person name="Lapidus A."/>
            <person name="Zeytun A."/>
            <person name="Nolan M."/>
            <person name="Lucas S."/>
            <person name="Del Rio T.G."/>
            <person name="Tice H."/>
            <person name="Cheng J.F."/>
            <person name="Tapia R."/>
            <person name="Han C."/>
            <person name="Goodwin L."/>
            <person name="Pitluck S."/>
            <person name="Liolios K."/>
            <person name="Pagani I."/>
            <person name="Ivanova N."/>
            <person name="Huntemann M."/>
            <person name="Mavromatis K."/>
            <person name="Mikhailova N."/>
            <person name="Pati A."/>
            <person name="Chen A."/>
            <person name="Palaniappan K."/>
            <person name="Land M."/>
            <person name="Hauser L."/>
            <person name="Brambilla E.M."/>
            <person name="Rohde M."/>
            <person name="Verbarg S."/>
            <person name="Goker M."/>
            <person name="Bristow J."/>
            <person name="Eisen J.A."/>
            <person name="Markowitz V."/>
            <person name="Hugenholtz P."/>
            <person name="Kyrpides N.C."/>
            <person name="Klenk H.P."/>
            <person name="Woyke T."/>
        </authorList>
    </citation>
    <scope>NUCLEOTIDE SEQUENCE [LARGE SCALE GENOMIC DNA]</scope>
    <source>
        <strain evidence="4">ATCC 27775 / DSM 1100 / LMG 10767 / O</strain>
    </source>
</reference>
<dbReference type="InterPro" id="IPR025154">
    <property type="entry name" value="Put_metallopeptidase_dom"/>
</dbReference>
<dbReference type="STRING" id="760192.Halhy_5016"/>
<organism evidence="3 4">
    <name type="scientific">Haliscomenobacter hydrossis (strain ATCC 27775 / DSM 1100 / LMG 10767 / O)</name>
    <dbReference type="NCBI Taxonomy" id="760192"/>
    <lineage>
        <taxon>Bacteria</taxon>
        <taxon>Pseudomonadati</taxon>
        <taxon>Bacteroidota</taxon>
        <taxon>Saprospiria</taxon>
        <taxon>Saprospirales</taxon>
        <taxon>Haliscomenobacteraceae</taxon>
        <taxon>Haliscomenobacter</taxon>
    </lineage>
</organism>